<accession>A0A1S3X628</accession>
<name>A0A1S3X628_TOBAC</name>
<proteinExistence type="predicted"/>
<sequence>MELLHEPGVIILTQRKFAIDLILQSRDVSTPFDSNIKLTADSGELLPDPTIYRRLLGKLNFITNTRPDLSFAIQTLSQYMQSPRSEHYQAALHTLRYVRNDPSLGLFFSSEPSFQILSYCDADWASCSVTQRSVSGFFLSIGGCPVSCKLKKQQVIS</sequence>
<dbReference type="OrthoDB" id="414945at2759"/>
<dbReference type="InterPro" id="IPR043502">
    <property type="entry name" value="DNA/RNA_pol_sf"/>
</dbReference>
<dbReference type="AlphaFoldDB" id="A0A1S3X628"/>
<reference evidence="1" key="1">
    <citation type="submission" date="2025-08" db="UniProtKB">
        <authorList>
            <consortium name="RefSeq"/>
        </authorList>
    </citation>
    <scope>IDENTIFICATION</scope>
</reference>
<gene>
    <name evidence="1" type="primary">LOC107761614</name>
</gene>
<evidence type="ECO:0000313" key="1">
    <source>
        <dbReference type="RefSeq" id="XP_016435374.1"/>
    </source>
</evidence>
<dbReference type="PaxDb" id="4097-A0A1S3X628"/>
<protein>
    <submittedName>
        <fullName evidence="1">Uncharacterized mitochondrial protein AtMg00810-like</fullName>
    </submittedName>
</protein>
<dbReference type="SUPFAM" id="SSF56672">
    <property type="entry name" value="DNA/RNA polymerases"/>
    <property type="match status" value="1"/>
</dbReference>
<dbReference type="STRING" id="4097.A0A1S3X628"/>
<organism evidence="1">
    <name type="scientific">Nicotiana tabacum</name>
    <name type="common">Common tobacco</name>
    <dbReference type="NCBI Taxonomy" id="4097"/>
    <lineage>
        <taxon>Eukaryota</taxon>
        <taxon>Viridiplantae</taxon>
        <taxon>Streptophyta</taxon>
        <taxon>Embryophyta</taxon>
        <taxon>Tracheophyta</taxon>
        <taxon>Spermatophyta</taxon>
        <taxon>Magnoliopsida</taxon>
        <taxon>eudicotyledons</taxon>
        <taxon>Gunneridae</taxon>
        <taxon>Pentapetalae</taxon>
        <taxon>asterids</taxon>
        <taxon>lamiids</taxon>
        <taxon>Solanales</taxon>
        <taxon>Solanaceae</taxon>
        <taxon>Nicotianoideae</taxon>
        <taxon>Nicotianeae</taxon>
        <taxon>Nicotiana</taxon>
    </lineage>
</organism>
<dbReference type="KEGG" id="nta:107761614"/>
<dbReference type="PANTHER" id="PTHR11439:SF498">
    <property type="entry name" value="DNAK FAMILY PROTEIN"/>
    <property type="match status" value="1"/>
</dbReference>
<dbReference type="RefSeq" id="XP_016435374.1">
    <property type="nucleotide sequence ID" value="XM_016579888.1"/>
</dbReference>
<dbReference type="PANTHER" id="PTHR11439">
    <property type="entry name" value="GAG-POL-RELATED RETROTRANSPOSON"/>
    <property type="match status" value="1"/>
</dbReference>